<accession>A0A831RXH5</accession>
<name>A0A831RXH5_9GAMM</name>
<protein>
    <submittedName>
        <fullName evidence="1">Uncharacterized protein</fullName>
    </submittedName>
</protein>
<dbReference type="AlphaFoldDB" id="A0A831RXH5"/>
<reference evidence="1" key="1">
    <citation type="journal article" date="2020" name="mSystems">
        <title>Genome- and Community-Level Interaction Insights into Carbon Utilization and Element Cycling Functions of Hydrothermarchaeota in Hydrothermal Sediment.</title>
        <authorList>
            <person name="Zhou Z."/>
            <person name="Liu Y."/>
            <person name="Xu W."/>
            <person name="Pan J."/>
            <person name="Luo Z.H."/>
            <person name="Li M."/>
        </authorList>
    </citation>
    <scope>NUCLEOTIDE SEQUENCE [LARGE SCALE GENOMIC DNA]</scope>
    <source>
        <strain evidence="1">HyVt-458</strain>
    </source>
</reference>
<organism evidence="1">
    <name type="scientific">Thiolapillus brandeum</name>
    <dbReference type="NCBI Taxonomy" id="1076588"/>
    <lineage>
        <taxon>Bacteria</taxon>
        <taxon>Pseudomonadati</taxon>
        <taxon>Pseudomonadota</taxon>
        <taxon>Gammaproteobacteria</taxon>
        <taxon>Chromatiales</taxon>
        <taxon>Sedimenticolaceae</taxon>
        <taxon>Thiolapillus</taxon>
    </lineage>
</organism>
<proteinExistence type="predicted"/>
<sequence length="113" mass="12130">MNKSSCCIAVFPDYTAAAEAIDRLVASLMDKDLISLVGKDVQHGKVGLNGLSSLNDDLLQLGVQEATLHCYQCMIHGGSFLVVVSGNYEQVENACEHLEKNTQADVALHLNAP</sequence>
<dbReference type="Proteomes" id="UP000886339">
    <property type="component" value="Unassembled WGS sequence"/>
</dbReference>
<comment type="caution">
    <text evidence="1">The sequence shown here is derived from an EMBL/GenBank/DDBJ whole genome shotgun (WGS) entry which is preliminary data.</text>
</comment>
<evidence type="ECO:0000313" key="1">
    <source>
        <dbReference type="EMBL" id="HEC05933.1"/>
    </source>
</evidence>
<dbReference type="EMBL" id="DRLF01000138">
    <property type="protein sequence ID" value="HEC05933.1"/>
    <property type="molecule type" value="Genomic_DNA"/>
</dbReference>
<gene>
    <name evidence="1" type="ORF">ENJ12_03725</name>
</gene>